<feature type="non-terminal residue" evidence="12">
    <location>
        <position position="1"/>
    </location>
</feature>
<feature type="domain" description="TPX2 central" evidence="11">
    <location>
        <begin position="253"/>
        <end position="340"/>
    </location>
</feature>
<dbReference type="InterPro" id="IPR009675">
    <property type="entry name" value="TPX2_fam"/>
</dbReference>
<protein>
    <recommendedName>
        <fullName evidence="14">Protein TPX2</fullName>
    </recommendedName>
</protein>
<evidence type="ECO:0000256" key="9">
    <source>
        <dbReference type="SAM" id="MobiDB-lite"/>
    </source>
</evidence>
<organism evidence="12 13">
    <name type="scientific">Taxus chinensis</name>
    <name type="common">Chinese yew</name>
    <name type="synonym">Taxus wallichiana var. chinensis</name>
    <dbReference type="NCBI Taxonomy" id="29808"/>
    <lineage>
        <taxon>Eukaryota</taxon>
        <taxon>Viridiplantae</taxon>
        <taxon>Streptophyta</taxon>
        <taxon>Embryophyta</taxon>
        <taxon>Tracheophyta</taxon>
        <taxon>Spermatophyta</taxon>
        <taxon>Pinopsida</taxon>
        <taxon>Pinidae</taxon>
        <taxon>Conifers II</taxon>
        <taxon>Cupressales</taxon>
        <taxon>Taxaceae</taxon>
        <taxon>Taxus</taxon>
    </lineage>
</organism>
<evidence type="ECO:0008006" key="14">
    <source>
        <dbReference type="Google" id="ProtNLM"/>
    </source>
</evidence>
<keyword evidence="5" id="KW-0493">Microtubule</keyword>
<gene>
    <name evidence="12" type="ORF">KI387_001652</name>
</gene>
<evidence type="ECO:0000256" key="1">
    <source>
        <dbReference type="ARBA" id="ARBA00004123"/>
    </source>
</evidence>
<dbReference type="GO" id="GO:0005874">
    <property type="term" value="C:microtubule"/>
    <property type="evidence" value="ECO:0007669"/>
    <property type="project" value="UniProtKB-KW"/>
</dbReference>
<comment type="similarity">
    <text evidence="3">Belongs to the TPX2 family.</text>
</comment>
<comment type="subcellular location">
    <subcellularLocation>
        <location evidence="2">Cytoplasm</location>
        <location evidence="2">Cytoskeleton</location>
        <location evidence="2">Spindle</location>
    </subcellularLocation>
    <subcellularLocation>
        <location evidence="1">Nucleus</location>
    </subcellularLocation>
</comment>
<comment type="caution">
    <text evidence="12">The sequence shown here is derived from an EMBL/GenBank/DDBJ whole genome shotgun (WGS) entry which is preliminary data.</text>
</comment>
<evidence type="ECO:0000256" key="4">
    <source>
        <dbReference type="ARBA" id="ARBA00022490"/>
    </source>
</evidence>
<feature type="compositionally biased region" description="Basic and acidic residues" evidence="9">
    <location>
        <begin position="663"/>
        <end position="673"/>
    </location>
</feature>
<dbReference type="OMA" id="VRHEREM"/>
<evidence type="ECO:0000259" key="10">
    <source>
        <dbReference type="Pfam" id="PF06886"/>
    </source>
</evidence>
<sequence>MEEGLGEGEVWLAALDPDYEFSAPHYFDFTRGETEEEAQQAQDWFHSAATYPASPYVAKIKERETLSNETKERLDEAKCVGREHPDINMDISAINYDNLMTNKRPDTTEDMDICTPRAQVNAISAQEIAKRVPPFSSKSTLTKPTASHLAKRIDSSVRGRKEVKNSKQVKARCTPAVLLNKEKAVEKSDAVENQAVKRQKLEGGRLRQIHNVKEHMLPHKAPSLFKDVSAAKRGFTASSKGDSADGIPQPVQLKLTVPKDPLLVTARRSRPIRVKSTAELEEELLAKMPKFKARPLNKRILEAPSLPLLPKSAPQLPVFQEFNLKTLERAMQHSVATASSMSSTTDSALLTEKHQHKSAHGCGLTEPRMPHLETALRARPPKVKSSEELEKEELENVQKFKARPLNKKIFSSRGDLGVFRHFKRQITTPEEFHFSTDERRRSSPPPSELFMKLSLNSDEPHHDAIIQPTVPKPFHLLTEERGAEKERKLMLELQEQENKKHEARIPKANPLPYTIDFPVIPPKPEPKECTKPEPFQLESLVRHEEELQRKIEERERAEREEAEMRKFRAQPIKSNVPVHIPEVPRMPLTEVQEFTFHVDTRAVERMEFDKKVLEKQNMYKRYREEYEAAKKVDEEREIKIMRKAMVPPARPMPHFSKPFVPERSSKELTEPKSPRFCVPQHKDESWLSTLTTQK</sequence>
<dbReference type="InterPro" id="IPR027329">
    <property type="entry name" value="TPX2_C"/>
</dbReference>
<keyword evidence="13" id="KW-1185">Reference proteome</keyword>
<name>A0AA38GTM8_TAXCH</name>
<evidence type="ECO:0000256" key="8">
    <source>
        <dbReference type="SAM" id="Coils"/>
    </source>
</evidence>
<evidence type="ECO:0000256" key="3">
    <source>
        <dbReference type="ARBA" id="ARBA00005885"/>
    </source>
</evidence>
<evidence type="ECO:0000256" key="7">
    <source>
        <dbReference type="ARBA" id="ARBA00023242"/>
    </source>
</evidence>
<evidence type="ECO:0000259" key="11">
    <source>
        <dbReference type="Pfam" id="PF12214"/>
    </source>
</evidence>
<dbReference type="PANTHER" id="PTHR14326">
    <property type="entry name" value="TARGETING PROTEIN FOR XKLP2"/>
    <property type="match status" value="1"/>
</dbReference>
<accession>A0AA38GTM8</accession>
<reference evidence="12 13" key="1">
    <citation type="journal article" date="2021" name="Nat. Plants">
        <title>The Taxus genome provides insights into paclitaxel biosynthesis.</title>
        <authorList>
            <person name="Xiong X."/>
            <person name="Gou J."/>
            <person name="Liao Q."/>
            <person name="Li Y."/>
            <person name="Zhou Q."/>
            <person name="Bi G."/>
            <person name="Li C."/>
            <person name="Du R."/>
            <person name="Wang X."/>
            <person name="Sun T."/>
            <person name="Guo L."/>
            <person name="Liang H."/>
            <person name="Lu P."/>
            <person name="Wu Y."/>
            <person name="Zhang Z."/>
            <person name="Ro D.K."/>
            <person name="Shang Y."/>
            <person name="Huang S."/>
            <person name="Yan J."/>
        </authorList>
    </citation>
    <scope>NUCLEOTIDE SEQUENCE [LARGE SCALE GENOMIC DNA]</scope>
    <source>
        <strain evidence="12">Ta-2019</strain>
    </source>
</reference>
<feature type="domain" description="TPX2 C-terminal" evidence="10">
    <location>
        <begin position="594"/>
        <end position="670"/>
    </location>
</feature>
<feature type="region of interest" description="Disordered" evidence="9">
    <location>
        <begin position="643"/>
        <end position="680"/>
    </location>
</feature>
<dbReference type="GO" id="GO:0060236">
    <property type="term" value="P:regulation of mitotic spindle organization"/>
    <property type="evidence" value="ECO:0007669"/>
    <property type="project" value="InterPro"/>
</dbReference>
<dbReference type="InterPro" id="IPR027330">
    <property type="entry name" value="TPX2_central_dom"/>
</dbReference>
<keyword evidence="4" id="KW-0963">Cytoplasm</keyword>
<feature type="domain" description="TPX2 central" evidence="11">
    <location>
        <begin position="364"/>
        <end position="439"/>
    </location>
</feature>
<evidence type="ECO:0000313" key="12">
    <source>
        <dbReference type="EMBL" id="KAH9329544.1"/>
    </source>
</evidence>
<dbReference type="PANTHER" id="PTHR14326:SF15">
    <property type="entry name" value="OS06G0130200 PROTEIN"/>
    <property type="match status" value="1"/>
</dbReference>
<keyword evidence="8" id="KW-0175">Coiled coil</keyword>
<evidence type="ECO:0000256" key="5">
    <source>
        <dbReference type="ARBA" id="ARBA00022701"/>
    </source>
</evidence>
<dbReference type="EMBL" id="JAHRHJ020000001">
    <property type="protein sequence ID" value="KAH9329544.1"/>
    <property type="molecule type" value="Genomic_DNA"/>
</dbReference>
<keyword evidence="6" id="KW-0206">Cytoskeleton</keyword>
<feature type="coiled-coil region" evidence="8">
    <location>
        <begin position="537"/>
        <end position="570"/>
    </location>
</feature>
<dbReference type="GO" id="GO:0005634">
    <property type="term" value="C:nucleus"/>
    <property type="evidence" value="ECO:0007669"/>
    <property type="project" value="UniProtKB-SubCell"/>
</dbReference>
<dbReference type="Pfam" id="PF12214">
    <property type="entry name" value="TPX2_importin"/>
    <property type="match status" value="2"/>
</dbReference>
<keyword evidence="7" id="KW-0539">Nucleus</keyword>
<dbReference type="Proteomes" id="UP000824469">
    <property type="component" value="Unassembled WGS sequence"/>
</dbReference>
<evidence type="ECO:0000256" key="6">
    <source>
        <dbReference type="ARBA" id="ARBA00023212"/>
    </source>
</evidence>
<dbReference type="GO" id="GO:0005819">
    <property type="term" value="C:spindle"/>
    <property type="evidence" value="ECO:0007669"/>
    <property type="project" value="UniProtKB-SubCell"/>
</dbReference>
<dbReference type="AlphaFoldDB" id="A0AA38GTM8"/>
<evidence type="ECO:0000256" key="2">
    <source>
        <dbReference type="ARBA" id="ARBA00004186"/>
    </source>
</evidence>
<evidence type="ECO:0000313" key="13">
    <source>
        <dbReference type="Proteomes" id="UP000824469"/>
    </source>
</evidence>
<proteinExistence type="inferred from homology"/>
<dbReference type="Pfam" id="PF06886">
    <property type="entry name" value="TPX2"/>
    <property type="match status" value="1"/>
</dbReference>